<dbReference type="Proteomes" id="UP000000851">
    <property type="component" value="Chromosome"/>
</dbReference>
<keyword evidence="6" id="KW-0547">Nucleotide-binding</keyword>
<dbReference type="InterPro" id="IPR013749">
    <property type="entry name" value="PM/HMP-P_kinase-1"/>
</dbReference>
<dbReference type="SUPFAM" id="SSF53613">
    <property type="entry name" value="Ribokinase-like"/>
    <property type="match status" value="1"/>
</dbReference>
<dbReference type="PANTHER" id="PTHR20858">
    <property type="entry name" value="PHOSPHOMETHYLPYRIMIDINE KINASE"/>
    <property type="match status" value="1"/>
</dbReference>
<sequence length="290" mass="29774" precursor="true">MLITMSAAPVASAGPVSSAPPRVLTIAGSDSGGGAGIQADLKTMLAHGVHGMSVLTAVTAQNSVGVQDFWALPIEAVERQFRSVVDDIGVDAVKTGMLASPELTSTVARLIGTLDPSVPVVVDPVSVSKHGDALLAPEALDALRGELLPRATVVTPNLDEVRLITGLDVVAEPEMVAAARALADLGPRWVLVKGGHLSDHPESVDLLVGPDGAEHWLRAPRHDNRHTHGTGCTLASAIASRLALGDDVPTAVRAAKEYVTGGIAAGFPLGAGIGPVDHGWRWRDSAGQSS</sequence>
<dbReference type="AlphaFoldDB" id="C7QH05"/>
<dbReference type="InParanoid" id="C7QH05"/>
<dbReference type="GO" id="GO:0005524">
    <property type="term" value="F:ATP binding"/>
    <property type="evidence" value="ECO:0007669"/>
    <property type="project" value="UniProtKB-KW"/>
</dbReference>
<dbReference type="OrthoDB" id="34166at2"/>
<feature type="domain" description="Pyridoxamine kinase/Phosphomethylpyrimidine kinase" evidence="10">
    <location>
        <begin position="30"/>
        <end position="277"/>
    </location>
</feature>
<dbReference type="FunCoup" id="C7QH05">
    <property type="interactions" value="180"/>
</dbReference>
<dbReference type="Pfam" id="PF08543">
    <property type="entry name" value="Phos_pyr_kin"/>
    <property type="match status" value="1"/>
</dbReference>
<keyword evidence="9" id="KW-0784">Thiamine biosynthesis</keyword>
<evidence type="ECO:0000256" key="6">
    <source>
        <dbReference type="ARBA" id="ARBA00022741"/>
    </source>
</evidence>
<evidence type="ECO:0000259" key="10">
    <source>
        <dbReference type="Pfam" id="PF08543"/>
    </source>
</evidence>
<name>C7QH05_CATAD</name>
<keyword evidence="5" id="KW-0808">Transferase</keyword>
<evidence type="ECO:0000256" key="9">
    <source>
        <dbReference type="ARBA" id="ARBA00022977"/>
    </source>
</evidence>
<dbReference type="NCBIfam" id="TIGR00097">
    <property type="entry name" value="HMP-P_kinase"/>
    <property type="match status" value="1"/>
</dbReference>
<evidence type="ECO:0000256" key="3">
    <source>
        <dbReference type="ARBA" id="ARBA00003848"/>
    </source>
</evidence>
<dbReference type="KEGG" id="cai:Caci_8032"/>
<dbReference type="STRING" id="479433.Caci_8032"/>
<dbReference type="UniPathway" id="UPA00060">
    <property type="reaction ID" value="UER00138"/>
</dbReference>
<dbReference type="InterPro" id="IPR004399">
    <property type="entry name" value="HMP/HMP-P_kinase_dom"/>
</dbReference>
<proteinExistence type="predicted"/>
<dbReference type="EMBL" id="CP001700">
    <property type="protein sequence ID" value="ACU76855.1"/>
    <property type="molecule type" value="Genomic_DNA"/>
</dbReference>
<dbReference type="GO" id="GO:0009229">
    <property type="term" value="P:thiamine diphosphate biosynthetic process"/>
    <property type="evidence" value="ECO:0007669"/>
    <property type="project" value="UniProtKB-UniPathway"/>
</dbReference>
<dbReference type="PANTHER" id="PTHR20858:SF17">
    <property type="entry name" value="HYDROXYMETHYLPYRIMIDINE_PHOSPHOMETHYLPYRIMIDINE KINASE THI20-RELATED"/>
    <property type="match status" value="1"/>
</dbReference>
<gene>
    <name evidence="11" type="ordered locus">Caci_8032</name>
</gene>
<keyword evidence="12" id="KW-1185">Reference proteome</keyword>
<evidence type="ECO:0000256" key="2">
    <source>
        <dbReference type="ARBA" id="ARBA00000565"/>
    </source>
</evidence>
<evidence type="ECO:0000313" key="11">
    <source>
        <dbReference type="EMBL" id="ACU76855.1"/>
    </source>
</evidence>
<evidence type="ECO:0000256" key="4">
    <source>
        <dbReference type="ARBA" id="ARBA00004769"/>
    </source>
</evidence>
<dbReference type="InterPro" id="IPR029056">
    <property type="entry name" value="Ribokinase-like"/>
</dbReference>
<comment type="pathway">
    <text evidence="4">Cofactor biosynthesis; thiamine diphosphate biosynthesis; 4-amino-2-methyl-5-diphosphomethylpyrimidine from 5-amino-1-(5-phospho-D-ribosyl)imidazole: step 3/3.</text>
</comment>
<evidence type="ECO:0000256" key="1">
    <source>
        <dbReference type="ARBA" id="ARBA00000151"/>
    </source>
</evidence>
<evidence type="ECO:0000313" key="12">
    <source>
        <dbReference type="Proteomes" id="UP000000851"/>
    </source>
</evidence>
<dbReference type="FunFam" id="3.40.1190.20:FF:000003">
    <property type="entry name" value="Phosphomethylpyrimidine kinase ThiD"/>
    <property type="match status" value="1"/>
</dbReference>
<organism evidence="11 12">
    <name type="scientific">Catenulispora acidiphila (strain DSM 44928 / JCM 14897 / NBRC 102108 / NRRL B-24433 / ID139908)</name>
    <dbReference type="NCBI Taxonomy" id="479433"/>
    <lineage>
        <taxon>Bacteria</taxon>
        <taxon>Bacillati</taxon>
        <taxon>Actinomycetota</taxon>
        <taxon>Actinomycetes</taxon>
        <taxon>Catenulisporales</taxon>
        <taxon>Catenulisporaceae</taxon>
        <taxon>Catenulispora</taxon>
    </lineage>
</organism>
<dbReference type="GO" id="GO:0008972">
    <property type="term" value="F:phosphomethylpyrimidine kinase activity"/>
    <property type="evidence" value="ECO:0007669"/>
    <property type="project" value="UniProtKB-EC"/>
</dbReference>
<accession>C7QH05</accession>
<keyword evidence="8" id="KW-0067">ATP-binding</keyword>
<protein>
    <submittedName>
        <fullName evidence="11">Phosphomethylpyrimidine kinase</fullName>
    </submittedName>
</protein>
<dbReference type="GO" id="GO:0008902">
    <property type="term" value="F:hydroxymethylpyrimidine kinase activity"/>
    <property type="evidence" value="ECO:0007669"/>
    <property type="project" value="UniProtKB-EC"/>
</dbReference>
<comment type="function">
    <text evidence="3">Catalyzes the phosphorylation of hydroxymethylpyrimidine phosphate (HMP-P) to HMP-PP, and of HMP to HMP-P.</text>
</comment>
<dbReference type="HOGENOM" id="CLU_020520_0_0_11"/>
<dbReference type="GO" id="GO:0005829">
    <property type="term" value="C:cytosol"/>
    <property type="evidence" value="ECO:0007669"/>
    <property type="project" value="TreeGrafter"/>
</dbReference>
<comment type="catalytic activity">
    <reaction evidence="1">
        <text>4-amino-5-hydroxymethyl-2-methylpyrimidine + ATP = 4-amino-2-methyl-5-(phosphooxymethyl)pyrimidine + ADP + H(+)</text>
        <dbReference type="Rhea" id="RHEA:23096"/>
        <dbReference type="ChEBI" id="CHEBI:15378"/>
        <dbReference type="ChEBI" id="CHEBI:16892"/>
        <dbReference type="ChEBI" id="CHEBI:30616"/>
        <dbReference type="ChEBI" id="CHEBI:58354"/>
        <dbReference type="ChEBI" id="CHEBI:456216"/>
        <dbReference type="EC" id="2.7.1.49"/>
    </reaction>
</comment>
<evidence type="ECO:0000256" key="7">
    <source>
        <dbReference type="ARBA" id="ARBA00022777"/>
    </source>
</evidence>
<dbReference type="CDD" id="cd01169">
    <property type="entry name" value="HMPP_kinase"/>
    <property type="match status" value="1"/>
</dbReference>
<evidence type="ECO:0000256" key="5">
    <source>
        <dbReference type="ARBA" id="ARBA00022679"/>
    </source>
</evidence>
<comment type="catalytic activity">
    <reaction evidence="2">
        <text>4-amino-2-methyl-5-(phosphooxymethyl)pyrimidine + ATP = 4-amino-2-methyl-5-(diphosphooxymethyl)pyrimidine + ADP</text>
        <dbReference type="Rhea" id="RHEA:19893"/>
        <dbReference type="ChEBI" id="CHEBI:30616"/>
        <dbReference type="ChEBI" id="CHEBI:57841"/>
        <dbReference type="ChEBI" id="CHEBI:58354"/>
        <dbReference type="ChEBI" id="CHEBI:456216"/>
        <dbReference type="EC" id="2.7.4.7"/>
    </reaction>
</comment>
<evidence type="ECO:0000256" key="8">
    <source>
        <dbReference type="ARBA" id="ARBA00022840"/>
    </source>
</evidence>
<dbReference type="eggNOG" id="COG0351">
    <property type="taxonomic scope" value="Bacteria"/>
</dbReference>
<reference evidence="11 12" key="1">
    <citation type="journal article" date="2009" name="Stand. Genomic Sci.">
        <title>Complete genome sequence of Catenulispora acidiphila type strain (ID 139908).</title>
        <authorList>
            <person name="Copeland A."/>
            <person name="Lapidus A."/>
            <person name="Glavina Del Rio T."/>
            <person name="Nolan M."/>
            <person name="Lucas S."/>
            <person name="Chen F."/>
            <person name="Tice H."/>
            <person name="Cheng J.F."/>
            <person name="Bruce D."/>
            <person name="Goodwin L."/>
            <person name="Pitluck S."/>
            <person name="Mikhailova N."/>
            <person name="Pati A."/>
            <person name="Ivanova N."/>
            <person name="Mavromatis K."/>
            <person name="Chen A."/>
            <person name="Palaniappan K."/>
            <person name="Chain P."/>
            <person name="Land M."/>
            <person name="Hauser L."/>
            <person name="Chang Y.J."/>
            <person name="Jeffries C.D."/>
            <person name="Chertkov O."/>
            <person name="Brettin T."/>
            <person name="Detter J.C."/>
            <person name="Han C."/>
            <person name="Ali Z."/>
            <person name="Tindall B.J."/>
            <person name="Goker M."/>
            <person name="Bristow J."/>
            <person name="Eisen J.A."/>
            <person name="Markowitz V."/>
            <person name="Hugenholtz P."/>
            <person name="Kyrpides N.C."/>
            <person name="Klenk H.P."/>
        </authorList>
    </citation>
    <scope>NUCLEOTIDE SEQUENCE [LARGE SCALE GENOMIC DNA]</scope>
    <source>
        <strain evidence="12">DSM 44928 / JCM 14897 / NBRC 102108 / NRRL B-24433 / ID139908</strain>
    </source>
</reference>
<dbReference type="Gene3D" id="3.40.1190.20">
    <property type="match status" value="1"/>
</dbReference>
<keyword evidence="7 11" id="KW-0418">Kinase</keyword>
<dbReference type="GO" id="GO:0009228">
    <property type="term" value="P:thiamine biosynthetic process"/>
    <property type="evidence" value="ECO:0007669"/>
    <property type="project" value="UniProtKB-KW"/>
</dbReference>